<dbReference type="RefSeq" id="WP_111715907.1">
    <property type="nucleotide sequence ID" value="NZ_JBHSSR010000004.1"/>
</dbReference>
<proteinExistence type="predicted"/>
<dbReference type="AlphaFoldDB" id="A0A327ZSK3"/>
<dbReference type="Pfam" id="PF05135">
    <property type="entry name" value="Phage_connect_1"/>
    <property type="match status" value="1"/>
</dbReference>
<accession>A0A327ZSK3</accession>
<evidence type="ECO:0000313" key="2">
    <source>
        <dbReference type="Proteomes" id="UP000249808"/>
    </source>
</evidence>
<comment type="caution">
    <text evidence="1">The sequence shown here is derived from an EMBL/GenBank/DDBJ whole genome shotgun (WGS) entry which is preliminary data.</text>
</comment>
<reference evidence="1 2" key="1">
    <citation type="journal article" date="2018" name="Front. Microbiol.">
        <title>Description and Comparative Genomics of Macrococcus caseolyticus subsp. hominis subsp. nov., Macrococcus goetzii sp. nov., Macrococcus epidermidis sp. nov., and Macrococcus bohemicus sp. nov., Novel Macrococci From Human Clinical Material With Virulence Potential and Suspected Uptake of Foreign DNA by Natural Transformation.</title>
        <authorList>
            <person name="Maslanova I."/>
            <person name="Wertheimer Z."/>
            <person name="Sedlacek I."/>
            <person name="Svec P."/>
            <person name="Indrakova A."/>
            <person name="Kovarovic V."/>
            <person name="Schumann P."/>
            <person name="Sproer C."/>
            <person name="Kralova S."/>
            <person name="Sedo O."/>
            <person name="Kristofova L."/>
            <person name="Vrbovska V."/>
            <person name="Fuzik T."/>
            <person name="Petras P."/>
            <person name="Zdrahal Z."/>
            <person name="Ruzickova V."/>
            <person name="Doskar J."/>
            <person name="Pantucek R."/>
        </authorList>
    </citation>
    <scope>NUCLEOTIDE SEQUENCE [LARGE SCALE GENOMIC DNA]</scope>
    <source>
        <strain evidence="1 2">01/688</strain>
    </source>
</reference>
<evidence type="ECO:0000313" key="1">
    <source>
        <dbReference type="EMBL" id="RAK45185.1"/>
    </source>
</evidence>
<organism evidence="1 2">
    <name type="scientific">Macrococcus epidermidis</name>
    <dbReference type="NCBI Taxonomy" id="1902580"/>
    <lineage>
        <taxon>Bacteria</taxon>
        <taxon>Bacillati</taxon>
        <taxon>Bacillota</taxon>
        <taxon>Bacilli</taxon>
        <taxon>Bacillales</taxon>
        <taxon>Staphylococcaceae</taxon>
        <taxon>Macrococcus</taxon>
    </lineage>
</organism>
<dbReference type="EMBL" id="PZJH01000002">
    <property type="protein sequence ID" value="RAK45185.1"/>
    <property type="molecule type" value="Genomic_DNA"/>
</dbReference>
<dbReference type="InterPro" id="IPR006450">
    <property type="entry name" value="Phage_HK97_gp6-like"/>
</dbReference>
<keyword evidence="2" id="KW-1185">Reference proteome</keyword>
<dbReference type="NCBIfam" id="TIGR01560">
    <property type="entry name" value="put_DNA_pack"/>
    <property type="match status" value="1"/>
</dbReference>
<gene>
    <name evidence="1" type="ORF">BHU61_06740</name>
</gene>
<sequence length="88" mass="9961">MELEKVKTWLKIDGPDFDDEILDLISEAQSELLLSGVPNVEETDPAYPLYRKALKYIITRDFESRGMEDVEDKTLTSLVLKLKASVGS</sequence>
<dbReference type="Proteomes" id="UP000249808">
    <property type="component" value="Unassembled WGS sequence"/>
</dbReference>
<protein>
    <submittedName>
        <fullName evidence="1">Phage gp6-like head-tail connector protein</fullName>
    </submittedName>
</protein>
<dbReference type="InterPro" id="IPR021146">
    <property type="entry name" value="Phage_gp6-like_head-tail"/>
</dbReference>
<name>A0A327ZSK3_9STAP</name>